<dbReference type="CDD" id="cd05008">
    <property type="entry name" value="SIS_GlmS_GlmD_1"/>
    <property type="match status" value="1"/>
</dbReference>
<evidence type="ECO:0000259" key="10">
    <source>
        <dbReference type="PROSITE" id="PS51278"/>
    </source>
</evidence>
<dbReference type="InterPro" id="IPR035490">
    <property type="entry name" value="GlmS/FrlB_SIS"/>
</dbReference>
<dbReference type="CDD" id="cd05009">
    <property type="entry name" value="SIS_GlmS_GlmD_2"/>
    <property type="match status" value="1"/>
</dbReference>
<evidence type="ECO:0000313" key="13">
    <source>
        <dbReference type="Proteomes" id="UP000186705"/>
    </source>
</evidence>
<dbReference type="EC" id="2.6.1.16" evidence="3"/>
<protein>
    <recommendedName>
        <fullName evidence="4">Glutamine--fructose-6-phosphate aminotransferase [isomerizing]</fullName>
        <ecNumber evidence="3">2.6.1.16</ecNumber>
    </recommendedName>
</protein>
<dbReference type="FunFam" id="3.40.50.10490:FF:000001">
    <property type="entry name" value="Glutamine--fructose-6-phosphate aminotransferase [isomerizing]"/>
    <property type="match status" value="1"/>
</dbReference>
<evidence type="ECO:0000256" key="1">
    <source>
        <dbReference type="ARBA" id="ARBA00001031"/>
    </source>
</evidence>
<evidence type="ECO:0000256" key="4">
    <source>
        <dbReference type="ARBA" id="ARBA00016090"/>
    </source>
</evidence>
<dbReference type="PANTHER" id="PTHR10937">
    <property type="entry name" value="GLUCOSAMINE--FRUCTOSE-6-PHOSPHATE AMINOTRANSFERASE, ISOMERIZING"/>
    <property type="match status" value="1"/>
</dbReference>
<dbReference type="InterPro" id="IPR035466">
    <property type="entry name" value="GlmS/AgaS_SIS"/>
</dbReference>
<dbReference type="OrthoDB" id="106547at2"/>
<dbReference type="AlphaFoldDB" id="A0A1U7NPQ8"/>
<evidence type="ECO:0000256" key="5">
    <source>
        <dbReference type="ARBA" id="ARBA00022490"/>
    </source>
</evidence>
<keyword evidence="5" id="KW-0963">Cytoplasm</keyword>
<keyword evidence="7 12" id="KW-0808">Transferase</keyword>
<name>A0A1U7NPQ8_9FIRM</name>
<dbReference type="InterPro" id="IPR001347">
    <property type="entry name" value="SIS_dom"/>
</dbReference>
<proteinExistence type="predicted"/>
<dbReference type="GO" id="GO:0006047">
    <property type="term" value="P:UDP-N-acetylglucosamine metabolic process"/>
    <property type="evidence" value="ECO:0007669"/>
    <property type="project" value="TreeGrafter"/>
</dbReference>
<dbReference type="PANTHER" id="PTHR10937:SF0">
    <property type="entry name" value="GLUTAMINE--FRUCTOSE-6-PHOSPHATE TRANSAMINASE (ISOMERIZING)"/>
    <property type="match status" value="1"/>
</dbReference>
<dbReference type="PROSITE" id="PS51464">
    <property type="entry name" value="SIS"/>
    <property type="match status" value="2"/>
</dbReference>
<keyword evidence="13" id="KW-1185">Reference proteome</keyword>
<dbReference type="GO" id="GO:0005829">
    <property type="term" value="C:cytosol"/>
    <property type="evidence" value="ECO:0007669"/>
    <property type="project" value="TreeGrafter"/>
</dbReference>
<reference evidence="12 13" key="1">
    <citation type="submission" date="2016-11" db="EMBL/GenBank/DDBJ databases">
        <title>Description of two novel members of the family Erysipelotrichaceae: Ileibacterium lipovorans gen. nov., sp. nov. and Dubosiella newyorkensis, gen. nov., sp. nov.</title>
        <authorList>
            <person name="Cox L.M."/>
            <person name="Sohn J."/>
            <person name="Tyrrell K.L."/>
            <person name="Citron D.M."/>
            <person name="Lawson P.A."/>
            <person name="Patel N.B."/>
            <person name="Iizumi T."/>
            <person name="Perez-Perez G.I."/>
            <person name="Goldstein E.J."/>
            <person name="Blaser M.J."/>
        </authorList>
    </citation>
    <scope>NUCLEOTIDE SEQUENCE [LARGE SCALE GENOMIC DNA]</scope>
    <source>
        <strain evidence="12 13">NYU-BL-A4</strain>
    </source>
</reference>
<gene>
    <name evidence="12" type="ORF">BO225_01885</name>
</gene>
<dbReference type="Gene3D" id="3.60.20.10">
    <property type="entry name" value="Glutamine Phosphoribosylpyrophosphate, subunit 1, domain 1"/>
    <property type="match status" value="1"/>
</dbReference>
<evidence type="ECO:0000256" key="3">
    <source>
        <dbReference type="ARBA" id="ARBA00012916"/>
    </source>
</evidence>
<dbReference type="CDD" id="cd00714">
    <property type="entry name" value="GFAT"/>
    <property type="match status" value="1"/>
</dbReference>
<feature type="domain" description="SIS" evidence="11">
    <location>
        <begin position="280"/>
        <end position="420"/>
    </location>
</feature>
<dbReference type="Gene3D" id="3.40.50.10490">
    <property type="entry name" value="Glucose-6-phosphate isomerase like protein, domain 1"/>
    <property type="match status" value="2"/>
</dbReference>
<feature type="domain" description="SIS" evidence="11">
    <location>
        <begin position="452"/>
        <end position="591"/>
    </location>
</feature>
<dbReference type="EMBL" id="MPKA01000044">
    <property type="protein sequence ID" value="OLU47619.1"/>
    <property type="molecule type" value="Genomic_DNA"/>
</dbReference>
<dbReference type="InterPro" id="IPR029055">
    <property type="entry name" value="Ntn_hydrolases_N"/>
</dbReference>
<dbReference type="GO" id="GO:0004360">
    <property type="term" value="F:glutamine-fructose-6-phosphate transaminase (isomerizing) activity"/>
    <property type="evidence" value="ECO:0007669"/>
    <property type="project" value="UniProtKB-EC"/>
</dbReference>
<dbReference type="SUPFAM" id="SSF53697">
    <property type="entry name" value="SIS domain"/>
    <property type="match status" value="1"/>
</dbReference>
<dbReference type="InterPro" id="IPR047084">
    <property type="entry name" value="GFAT_N"/>
</dbReference>
<dbReference type="GO" id="GO:0097367">
    <property type="term" value="F:carbohydrate derivative binding"/>
    <property type="evidence" value="ECO:0007669"/>
    <property type="project" value="InterPro"/>
</dbReference>
<keyword evidence="9" id="KW-0315">Glutamine amidotransferase</keyword>
<keyword evidence="8" id="KW-0677">Repeat</keyword>
<dbReference type="NCBIfam" id="NF001484">
    <property type="entry name" value="PRK00331.1"/>
    <property type="match status" value="1"/>
</dbReference>
<evidence type="ECO:0000256" key="7">
    <source>
        <dbReference type="ARBA" id="ARBA00022679"/>
    </source>
</evidence>
<dbReference type="GO" id="GO:0006002">
    <property type="term" value="P:fructose 6-phosphate metabolic process"/>
    <property type="evidence" value="ECO:0007669"/>
    <property type="project" value="TreeGrafter"/>
</dbReference>
<dbReference type="RefSeq" id="WP_076340591.1">
    <property type="nucleotide sequence ID" value="NZ_CAPDDE010000001.1"/>
</dbReference>
<comment type="catalytic activity">
    <reaction evidence="1">
        <text>D-fructose 6-phosphate + L-glutamine = D-glucosamine 6-phosphate + L-glutamate</text>
        <dbReference type="Rhea" id="RHEA:13237"/>
        <dbReference type="ChEBI" id="CHEBI:29985"/>
        <dbReference type="ChEBI" id="CHEBI:58359"/>
        <dbReference type="ChEBI" id="CHEBI:58725"/>
        <dbReference type="ChEBI" id="CHEBI:61527"/>
        <dbReference type="EC" id="2.6.1.16"/>
    </reaction>
</comment>
<organism evidence="12 13">
    <name type="scientific">Dubosiella newyorkensis</name>
    <dbReference type="NCBI Taxonomy" id="1862672"/>
    <lineage>
        <taxon>Bacteria</taxon>
        <taxon>Bacillati</taxon>
        <taxon>Bacillota</taxon>
        <taxon>Erysipelotrichia</taxon>
        <taxon>Erysipelotrichales</taxon>
        <taxon>Erysipelotrichaceae</taxon>
        <taxon>Dubosiella</taxon>
    </lineage>
</organism>
<evidence type="ECO:0000256" key="6">
    <source>
        <dbReference type="ARBA" id="ARBA00022576"/>
    </source>
</evidence>
<comment type="subcellular location">
    <subcellularLocation>
        <location evidence="2">Cytoplasm</location>
    </subcellularLocation>
</comment>
<dbReference type="InterPro" id="IPR046348">
    <property type="entry name" value="SIS_dom_sf"/>
</dbReference>
<evidence type="ECO:0000313" key="12">
    <source>
        <dbReference type="EMBL" id="OLU47619.1"/>
    </source>
</evidence>
<evidence type="ECO:0000256" key="8">
    <source>
        <dbReference type="ARBA" id="ARBA00022737"/>
    </source>
</evidence>
<evidence type="ECO:0000256" key="9">
    <source>
        <dbReference type="ARBA" id="ARBA00022962"/>
    </source>
</evidence>
<dbReference type="Proteomes" id="UP000186705">
    <property type="component" value="Unassembled WGS sequence"/>
</dbReference>
<dbReference type="PROSITE" id="PS51278">
    <property type="entry name" value="GATASE_TYPE_2"/>
    <property type="match status" value="1"/>
</dbReference>
<dbReference type="FunFam" id="3.60.20.10:FF:000006">
    <property type="entry name" value="Glutamine--fructose-6-phosphate aminotransferase [isomerizing]"/>
    <property type="match status" value="1"/>
</dbReference>
<dbReference type="Pfam" id="PF13522">
    <property type="entry name" value="GATase_6"/>
    <property type="match status" value="1"/>
</dbReference>
<dbReference type="GO" id="GO:0006487">
    <property type="term" value="P:protein N-linked glycosylation"/>
    <property type="evidence" value="ECO:0007669"/>
    <property type="project" value="TreeGrafter"/>
</dbReference>
<dbReference type="GeneID" id="78274696"/>
<evidence type="ECO:0000256" key="2">
    <source>
        <dbReference type="ARBA" id="ARBA00004496"/>
    </source>
</evidence>
<dbReference type="NCBIfam" id="TIGR01135">
    <property type="entry name" value="glmS"/>
    <property type="match status" value="1"/>
</dbReference>
<dbReference type="InterPro" id="IPR005855">
    <property type="entry name" value="GFAT"/>
</dbReference>
<evidence type="ECO:0000259" key="11">
    <source>
        <dbReference type="PROSITE" id="PS51464"/>
    </source>
</evidence>
<comment type="caution">
    <text evidence="12">The sequence shown here is derived from an EMBL/GenBank/DDBJ whole genome shotgun (WGS) entry which is preliminary data.</text>
</comment>
<keyword evidence="6 12" id="KW-0032">Aminotransferase</keyword>
<accession>A0A1U7NPQ8</accession>
<feature type="domain" description="Glutamine amidotransferase type-2" evidence="10">
    <location>
        <begin position="2"/>
        <end position="225"/>
    </location>
</feature>
<sequence>MCGITAFTGQEPALPFLLQGLEKLEYRGYDSAGVSLVDPEGIITKKAKGKLEALKEELNKEMYLQQAGIGHTRWATHGIPSHLNSHPHINADNTISIVHNGIIENYQSIKEGLEMQEYTFHSQTDSEVIVHLLDYYYDGDMIKALKKVTSYLEGSYALCVTTLDEPDTIYVAKKESPMILGKTDTAAFCASDIPALIAYTKEIIALEDQQMAILKPGKIQVLDQEGNKVDVQPVFVPYDLEAAQKNGYETFMEKEIAEQPFVIKETLRSRIEDHILMPELDDLAMEDIHAIYMIACGTAYHASLYAQYLGREWLSIPIQCVPASEFRYGNYPVDEHSLCLFVSQSGETADTLAALKACKKKNAKTIAVCNVLDSSISRIADTTLYTCAGPEIAVASTKAYTTQLTLLACIMLKLAELAKVEVNGYDQLLHDVKALPETIESMLGMEEQMKEYASFLKEQHDAYFIGRQLDYVSVLEGALKLKEISYVHADAYYAGELKHGPIALIEEGTVVIALATQKDVASKTISNIEETIARGANVILIKAKGVHSDKIAHQIEIPDIHPYLACLPATILLQQFALWSAKEKGCNVDQPRNLAKSVTVE</sequence>
<dbReference type="STRING" id="1862672.BO225_01885"/>
<dbReference type="Pfam" id="PF01380">
    <property type="entry name" value="SIS"/>
    <property type="match status" value="2"/>
</dbReference>
<dbReference type="SUPFAM" id="SSF56235">
    <property type="entry name" value="N-terminal nucleophile aminohydrolases (Ntn hydrolases)"/>
    <property type="match status" value="1"/>
</dbReference>
<dbReference type="InterPro" id="IPR017932">
    <property type="entry name" value="GATase_2_dom"/>
</dbReference>